<dbReference type="InterPro" id="IPR023631">
    <property type="entry name" value="Amidase_dom"/>
</dbReference>
<dbReference type="InterPro" id="IPR036928">
    <property type="entry name" value="AS_sf"/>
</dbReference>
<proteinExistence type="predicted"/>
<dbReference type="Proteomes" id="UP000294555">
    <property type="component" value="Unassembled WGS sequence"/>
</dbReference>
<feature type="domain" description="Amidase" evidence="1">
    <location>
        <begin position="23"/>
        <end position="436"/>
    </location>
</feature>
<dbReference type="Gene3D" id="1.20.58.1700">
    <property type="match status" value="1"/>
</dbReference>
<protein>
    <submittedName>
        <fullName evidence="3">Allophanate hydrolase</fullName>
    </submittedName>
</protein>
<feature type="domain" description="Allophanate hydrolase C-terminal" evidence="2">
    <location>
        <begin position="469"/>
        <end position="591"/>
    </location>
</feature>
<name>A0A4R1NG29_9GAMM</name>
<dbReference type="Pfam" id="PF21986">
    <property type="entry name" value="AH_C"/>
    <property type="match status" value="1"/>
</dbReference>
<dbReference type="InterPro" id="IPR014085">
    <property type="entry name" value="Allophanate_hydrolase"/>
</dbReference>
<comment type="caution">
    <text evidence="3">The sequence shown here is derived from an EMBL/GenBank/DDBJ whole genome shotgun (WGS) entry which is preliminary data.</text>
</comment>
<dbReference type="GO" id="GO:0016787">
    <property type="term" value="F:hydrolase activity"/>
    <property type="evidence" value="ECO:0007669"/>
    <property type="project" value="UniProtKB-KW"/>
</dbReference>
<organism evidence="3 4">
    <name type="scientific">Sodalis ligni</name>
    <dbReference type="NCBI Taxonomy" id="2697027"/>
    <lineage>
        <taxon>Bacteria</taxon>
        <taxon>Pseudomonadati</taxon>
        <taxon>Pseudomonadota</taxon>
        <taxon>Gammaproteobacteria</taxon>
        <taxon>Enterobacterales</taxon>
        <taxon>Bruguierivoracaceae</taxon>
        <taxon>Sodalis</taxon>
    </lineage>
</organism>
<dbReference type="Pfam" id="PF01425">
    <property type="entry name" value="Amidase"/>
    <property type="match status" value="1"/>
</dbReference>
<reference evidence="3 4" key="1">
    <citation type="submission" date="2019-02" db="EMBL/GenBank/DDBJ databases">
        <title>Investigation of anaerobic lignin degradation for improved lignocellulosic biofuels.</title>
        <authorList>
            <person name="Deangelis K."/>
        </authorList>
    </citation>
    <scope>NUCLEOTIDE SEQUENCE [LARGE SCALE GENOMIC DNA]</scope>
    <source>
        <strain evidence="3 4">159R</strain>
    </source>
</reference>
<dbReference type="Gene3D" id="3.10.490.10">
    <property type="entry name" value="Gamma-glutamyl cyclotransferase-like"/>
    <property type="match status" value="1"/>
</dbReference>
<evidence type="ECO:0000313" key="3">
    <source>
        <dbReference type="EMBL" id="TCL05909.1"/>
    </source>
</evidence>
<dbReference type="RefSeq" id="WP_132924874.1">
    <property type="nucleotide sequence ID" value="NZ_SJOI01000001.1"/>
</dbReference>
<evidence type="ECO:0000259" key="2">
    <source>
        <dbReference type="Pfam" id="PF21986"/>
    </source>
</evidence>
<evidence type="ECO:0000259" key="1">
    <source>
        <dbReference type="Pfam" id="PF01425"/>
    </source>
</evidence>
<dbReference type="AlphaFoldDB" id="A0A4R1NG29"/>
<dbReference type="InterPro" id="IPR053844">
    <property type="entry name" value="AH_C"/>
</dbReference>
<sequence length="594" mass="62840">MSAYAIATLQGRLQRGEITLSGLVRVLCESLERGQPDIWIHRLTAAELQDRAAGLEALAEGYGASLYQRMPLYGVPFAVKDNIDVAGLPTTAACPEYRYIADNDAFVVRRLLDAGAILVGKTNLDQFATGLVGVRSPYGLVRNAVNPAYVAGGSSSGSAVAVASGLVAFALGTDTAGSGRVPAGFNGLVGLKPSRGLLSGAGVVPACLSLDCVSIFAADAASAWRVTRVAAGYDADDPRSRRLDMLPVRRRHRRVAIPAACEFFGDRQAEAAFAAAVDVLRRQPDITLREVPFAVFAEAAELLYDGPWVAERQAAIGDFYQTRAEAIHPVVKGIIAKADQFSAVDVFTARYRLDELIRQASLLLAETDLLVVPTAPCMPTIEAVLADPVRINSRLGYYTNFVNLMDMAALAMPAPARGDGLPAGITLIGPAGADHYLAATAAAWQGLFGAEDQSGQVTATPLPFNEPSIEVAVVGAHLSGEPLNWQLIERGARKVGDAFTAGRYQLYALANSQPAKPGLVRVSEGGESIALEIWQMPLRCFGAFVADVPPPLGIGSVELANGQWIKGFICESAGLTGAVDITGFKGWRNYRATV</sequence>
<evidence type="ECO:0000313" key="4">
    <source>
        <dbReference type="Proteomes" id="UP000294555"/>
    </source>
</evidence>
<gene>
    <name evidence="3" type="ORF">EZJ58_4131</name>
</gene>
<dbReference type="NCBIfam" id="NF006043">
    <property type="entry name" value="PRK08186.1"/>
    <property type="match status" value="1"/>
</dbReference>
<dbReference type="OrthoDB" id="9811471at2"/>
<dbReference type="EMBL" id="SJOI01000001">
    <property type="protein sequence ID" value="TCL05909.1"/>
    <property type="molecule type" value="Genomic_DNA"/>
</dbReference>
<dbReference type="InterPro" id="IPR000120">
    <property type="entry name" value="Amidase"/>
</dbReference>
<keyword evidence="3" id="KW-0378">Hydrolase</keyword>
<dbReference type="Gene3D" id="3.90.1300.10">
    <property type="entry name" value="Amidase signature (AS) domain"/>
    <property type="match status" value="1"/>
</dbReference>
<dbReference type="SUPFAM" id="SSF75304">
    <property type="entry name" value="Amidase signature (AS) enzymes"/>
    <property type="match status" value="1"/>
</dbReference>
<keyword evidence="4" id="KW-1185">Reference proteome</keyword>
<accession>A0A4R1NG29</accession>
<dbReference type="PANTHER" id="PTHR11895">
    <property type="entry name" value="TRANSAMIDASE"/>
    <property type="match status" value="1"/>
</dbReference>
<dbReference type="PANTHER" id="PTHR11895:SF169">
    <property type="entry name" value="GLUTAMYL-TRNA(GLN) AMIDOTRANSFERASE"/>
    <property type="match status" value="1"/>
</dbReference>
<dbReference type="NCBIfam" id="TIGR02713">
    <property type="entry name" value="allophanate_hyd"/>
    <property type="match status" value="1"/>
</dbReference>